<feature type="domain" description="MlaB-like STAS" evidence="1">
    <location>
        <begin position="199"/>
        <end position="271"/>
    </location>
</feature>
<evidence type="ECO:0000313" key="3">
    <source>
        <dbReference type="EMBL" id="KHF43603.1"/>
    </source>
</evidence>
<evidence type="ECO:0000313" key="4">
    <source>
        <dbReference type="Proteomes" id="UP000030848"/>
    </source>
</evidence>
<dbReference type="InterPro" id="IPR025847">
    <property type="entry name" value="MEDS_domain"/>
</dbReference>
<protein>
    <recommendedName>
        <fullName evidence="5">STAS domain-containing protein</fullName>
    </recommendedName>
</protein>
<dbReference type="InterPro" id="IPR058548">
    <property type="entry name" value="MlaB-like_STAS"/>
</dbReference>
<name>A0A837D760_9PSEU</name>
<gene>
    <name evidence="3" type="ORF">MINT15_38050</name>
</gene>
<dbReference type="EMBL" id="JRZE01000006">
    <property type="protein sequence ID" value="KHF43603.1"/>
    <property type="molecule type" value="Genomic_DNA"/>
</dbReference>
<dbReference type="Pfam" id="PF14417">
    <property type="entry name" value="MEDS"/>
    <property type="match status" value="1"/>
</dbReference>
<evidence type="ECO:0008006" key="5">
    <source>
        <dbReference type="Google" id="ProtNLM"/>
    </source>
</evidence>
<dbReference type="RefSeq" id="WP_037312622.1">
    <property type="nucleotide sequence ID" value="NZ_FOWS01000001.1"/>
</dbReference>
<sequence>MRRESALIMPVGYGWHDHACWFHTGSEAWREMLVPFFSEGAARGERLLYVSHRSTDELVGDLSPLPARDELLRGGDLTLLSLEAYRGTADESALNEQVAQIRKAAVTTVEAGYRGLRLAVDSAHPIRSGDDIAPFVHAEMMFDEIAARLPMLLLCGYDGRYVDRSAAAALAFVHPIRQRVVFGLGCALYADGEEEHSWRLRGELDLASREVLEVALKALPVHGDVHLHLDALTFIDGNSTYALAEFAERIAPHRLVLHDPPTVLSRIVEVSRDEFPGLRQIASVR</sequence>
<proteinExistence type="predicted"/>
<evidence type="ECO:0000259" key="2">
    <source>
        <dbReference type="Pfam" id="PF14417"/>
    </source>
</evidence>
<dbReference type="AlphaFoldDB" id="A0A837D760"/>
<reference evidence="3 4" key="1">
    <citation type="submission" date="2014-10" db="EMBL/GenBank/DDBJ databases">
        <title>Genome sequence of Micropolyspora internatus JCM3315.</title>
        <authorList>
            <person name="Shin S.-K."/>
            <person name="Yi H."/>
        </authorList>
    </citation>
    <scope>NUCLEOTIDE SEQUENCE [LARGE SCALE GENOMIC DNA]</scope>
    <source>
        <strain evidence="3 4">JCM 3315</strain>
    </source>
</reference>
<organism evidence="3 4">
    <name type="scientific">Saccharomonospora viridis</name>
    <dbReference type="NCBI Taxonomy" id="1852"/>
    <lineage>
        <taxon>Bacteria</taxon>
        <taxon>Bacillati</taxon>
        <taxon>Actinomycetota</taxon>
        <taxon>Actinomycetes</taxon>
        <taxon>Pseudonocardiales</taxon>
        <taxon>Pseudonocardiaceae</taxon>
        <taxon>Saccharomonospora</taxon>
    </lineage>
</organism>
<dbReference type="Pfam" id="PF13466">
    <property type="entry name" value="STAS_2"/>
    <property type="match status" value="1"/>
</dbReference>
<accession>A0A837D760</accession>
<feature type="domain" description="MEDS" evidence="2">
    <location>
        <begin position="17"/>
        <end position="175"/>
    </location>
</feature>
<dbReference type="Proteomes" id="UP000030848">
    <property type="component" value="Unassembled WGS sequence"/>
</dbReference>
<dbReference type="OrthoDB" id="3695774at2"/>
<comment type="caution">
    <text evidence="3">The sequence shown here is derived from an EMBL/GenBank/DDBJ whole genome shotgun (WGS) entry which is preliminary data.</text>
</comment>
<evidence type="ECO:0000259" key="1">
    <source>
        <dbReference type="Pfam" id="PF13466"/>
    </source>
</evidence>